<accession>A0A1W2DE15</accession>
<dbReference type="Pfam" id="PF00403">
    <property type="entry name" value="HMA"/>
    <property type="match status" value="1"/>
</dbReference>
<dbReference type="Proteomes" id="UP000593998">
    <property type="component" value="Chromosome"/>
</dbReference>
<name>A0A1W2DE15_9MICO</name>
<evidence type="ECO:0000313" key="3">
    <source>
        <dbReference type="EMBL" id="SMC95286.1"/>
    </source>
</evidence>
<feature type="domain" description="HMA" evidence="1">
    <location>
        <begin position="4"/>
        <end position="69"/>
    </location>
</feature>
<proteinExistence type="predicted"/>
<dbReference type="EMBL" id="CP062789">
    <property type="protein sequence ID" value="QOK22770.1"/>
    <property type="molecule type" value="Genomic_DNA"/>
</dbReference>
<dbReference type="CDD" id="cd00371">
    <property type="entry name" value="HMA"/>
    <property type="match status" value="1"/>
</dbReference>
<dbReference type="PROSITE" id="PS50846">
    <property type="entry name" value="HMA_2"/>
    <property type="match status" value="1"/>
</dbReference>
<dbReference type="RefSeq" id="WP_084453100.1">
    <property type="nucleotide sequence ID" value="NZ_CP062789.1"/>
</dbReference>
<dbReference type="OrthoDB" id="9813965at2"/>
<protein>
    <submittedName>
        <fullName evidence="3">Copper chaperone CopZ</fullName>
    </submittedName>
    <submittedName>
        <fullName evidence="2">Heavy-metal-associated domain-containing protein</fullName>
    </submittedName>
</protein>
<dbReference type="SUPFAM" id="SSF55008">
    <property type="entry name" value="HMA, heavy metal-associated domain"/>
    <property type="match status" value="1"/>
</dbReference>
<dbReference type="GO" id="GO:0046872">
    <property type="term" value="F:metal ion binding"/>
    <property type="evidence" value="ECO:0007669"/>
    <property type="project" value="InterPro"/>
</dbReference>
<dbReference type="AlphaFoldDB" id="A0A1W2DE15"/>
<evidence type="ECO:0000313" key="2">
    <source>
        <dbReference type="EMBL" id="QOK22770.1"/>
    </source>
</evidence>
<dbReference type="InterPro" id="IPR036163">
    <property type="entry name" value="HMA_dom_sf"/>
</dbReference>
<dbReference type="Proteomes" id="UP000192634">
    <property type="component" value="Unassembled WGS sequence"/>
</dbReference>
<organism evidence="3 4">
    <name type="scientific">Janibacter indicus</name>
    <dbReference type="NCBI Taxonomy" id="857417"/>
    <lineage>
        <taxon>Bacteria</taxon>
        <taxon>Bacillati</taxon>
        <taxon>Actinomycetota</taxon>
        <taxon>Actinomycetes</taxon>
        <taxon>Micrococcales</taxon>
        <taxon>Intrasporangiaceae</taxon>
        <taxon>Janibacter</taxon>
    </lineage>
</organism>
<sequence>MSTNTTEYQVTGMSCGHCEAAIRTEVFEIPGVTDIDVSAATGRLAVTATQPVEDAAVVAAVDEAGYTAVRS</sequence>
<dbReference type="EMBL" id="FWXN01000017">
    <property type="protein sequence ID" value="SMC95286.1"/>
    <property type="molecule type" value="Genomic_DNA"/>
</dbReference>
<dbReference type="InterPro" id="IPR006121">
    <property type="entry name" value="HMA_dom"/>
</dbReference>
<evidence type="ECO:0000313" key="5">
    <source>
        <dbReference type="Proteomes" id="UP000593998"/>
    </source>
</evidence>
<reference evidence="2 5" key="2">
    <citation type="submission" date="2020-10" db="EMBL/GenBank/DDBJ databases">
        <title>Janibacter indicus TT2 genome sequence.</title>
        <authorList>
            <person name="Lee K."/>
            <person name="Ganzorig M."/>
        </authorList>
    </citation>
    <scope>NUCLEOTIDE SEQUENCE [LARGE SCALE GENOMIC DNA]</scope>
    <source>
        <strain evidence="2 5">TT2</strain>
    </source>
</reference>
<reference evidence="3 4" key="1">
    <citation type="submission" date="2017-04" db="EMBL/GenBank/DDBJ databases">
        <authorList>
            <person name="Afonso C.L."/>
            <person name="Miller P.J."/>
            <person name="Scott M.A."/>
            <person name="Spackman E."/>
            <person name="Goraichik I."/>
            <person name="Dimitrov K.M."/>
            <person name="Suarez D.L."/>
            <person name="Swayne D.E."/>
        </authorList>
    </citation>
    <scope>NUCLEOTIDE SEQUENCE [LARGE SCALE GENOMIC DNA]</scope>
    <source>
        <strain evidence="3 4">CGMCC 1.12511</strain>
    </source>
</reference>
<gene>
    <name evidence="2" type="ORF">IGS73_17300</name>
    <name evidence="3" type="ORF">SAMN06296429_1172</name>
</gene>
<evidence type="ECO:0000259" key="1">
    <source>
        <dbReference type="PROSITE" id="PS50846"/>
    </source>
</evidence>
<dbReference type="Gene3D" id="3.30.70.100">
    <property type="match status" value="1"/>
</dbReference>
<evidence type="ECO:0000313" key="4">
    <source>
        <dbReference type="Proteomes" id="UP000192634"/>
    </source>
</evidence>